<protein>
    <submittedName>
        <fullName evidence="1">Uncharacterized protein</fullName>
    </submittedName>
</protein>
<evidence type="ECO:0000313" key="1">
    <source>
        <dbReference type="EMBL" id="MBB5183987.1"/>
    </source>
</evidence>
<dbReference type="Proteomes" id="UP000521313">
    <property type="component" value="Unassembled WGS sequence"/>
</dbReference>
<dbReference type="AlphaFoldDB" id="A0A7W8CYL1"/>
<organism evidence="1 2">
    <name type="scientific">Faecalicoccus acidiformans</name>
    <dbReference type="NCBI Taxonomy" id="915173"/>
    <lineage>
        <taxon>Bacteria</taxon>
        <taxon>Bacillati</taxon>
        <taxon>Bacillota</taxon>
        <taxon>Erysipelotrichia</taxon>
        <taxon>Erysipelotrichales</taxon>
        <taxon>Erysipelotrichaceae</taxon>
        <taxon>Faecalicoccus</taxon>
    </lineage>
</organism>
<name>A0A7W8CYL1_9FIRM</name>
<dbReference type="RefSeq" id="WP_183373659.1">
    <property type="nucleotide sequence ID" value="NZ_JACHHD010000001.1"/>
</dbReference>
<sequence length="130" mass="15581">MKYGKFEPLELFLSNKKTMKNNERKLIIKLIKLFKEMYGIIVSNPNNDNNYAKRTIKNIVQYLEAELTNDPLRYEELVSEVAKQYKSMFPPRGGLSEFYIWNDSYEVRYTSNHEYEQIKSQIETILSKYM</sequence>
<gene>
    <name evidence="1" type="ORF">HNQ43_000020</name>
</gene>
<comment type="caution">
    <text evidence="1">The sequence shown here is derived from an EMBL/GenBank/DDBJ whole genome shotgun (WGS) entry which is preliminary data.</text>
</comment>
<accession>A0A7W8CYL1</accession>
<evidence type="ECO:0000313" key="2">
    <source>
        <dbReference type="Proteomes" id="UP000521313"/>
    </source>
</evidence>
<proteinExistence type="predicted"/>
<dbReference type="EMBL" id="JACHHD010000001">
    <property type="protein sequence ID" value="MBB5183987.1"/>
    <property type="molecule type" value="Genomic_DNA"/>
</dbReference>
<reference evidence="1 2" key="1">
    <citation type="submission" date="2020-08" db="EMBL/GenBank/DDBJ databases">
        <title>Genomic Encyclopedia of Type Strains, Phase IV (KMG-IV): sequencing the most valuable type-strain genomes for metagenomic binning, comparative biology and taxonomic classification.</title>
        <authorList>
            <person name="Goeker M."/>
        </authorList>
    </citation>
    <scope>NUCLEOTIDE SEQUENCE [LARGE SCALE GENOMIC DNA]</scope>
    <source>
        <strain evidence="1 2">DSM 26963</strain>
    </source>
</reference>